<dbReference type="RefSeq" id="WP_186948076.1">
    <property type="nucleotide sequence ID" value="NZ_JACOGF010000007.1"/>
</dbReference>
<feature type="binding site" evidence="6">
    <location>
        <begin position="139"/>
        <end position="140"/>
    </location>
    <ligand>
        <name>FMN</name>
        <dbReference type="ChEBI" id="CHEBI:58210"/>
    </ligand>
</feature>
<dbReference type="NCBIfam" id="NF004231">
    <property type="entry name" value="PRK05679.1"/>
    <property type="match status" value="1"/>
</dbReference>
<feature type="binding site" evidence="6">
    <location>
        <position position="193"/>
    </location>
    <ligand>
        <name>FMN</name>
        <dbReference type="ChEBI" id="CHEBI:58210"/>
    </ligand>
</feature>
<comment type="caution">
    <text evidence="9">The sequence shown here is derived from an EMBL/GenBank/DDBJ whole genome shotgun (WGS) entry which is preliminary data.</text>
</comment>
<keyword evidence="10" id="KW-1185">Reference proteome</keyword>
<dbReference type="Proteomes" id="UP000650424">
    <property type="component" value="Unassembled WGS sequence"/>
</dbReference>
<feature type="binding site" evidence="6">
    <location>
        <position position="183"/>
    </location>
    <ligand>
        <name>FMN</name>
        <dbReference type="ChEBI" id="CHEBI:58210"/>
    </ligand>
</feature>
<dbReference type="SUPFAM" id="SSF50475">
    <property type="entry name" value="FMN-binding split barrel"/>
    <property type="match status" value="1"/>
</dbReference>
<dbReference type="HAMAP" id="MF_01629">
    <property type="entry name" value="PdxH"/>
    <property type="match status" value="1"/>
</dbReference>
<feature type="binding site" evidence="6">
    <location>
        <begin position="75"/>
        <end position="76"/>
    </location>
    <ligand>
        <name>FMN</name>
        <dbReference type="ChEBI" id="CHEBI:58210"/>
    </ligand>
</feature>
<evidence type="ECO:0000256" key="4">
    <source>
        <dbReference type="ARBA" id="ARBA00023002"/>
    </source>
</evidence>
<feature type="binding site" evidence="6">
    <location>
        <position position="104"/>
    </location>
    <ligand>
        <name>FMN</name>
        <dbReference type="ChEBI" id="CHEBI:58210"/>
    </ligand>
</feature>
<feature type="binding site" evidence="6">
    <location>
        <position position="126"/>
    </location>
    <ligand>
        <name>substrate</name>
    </ligand>
</feature>
<evidence type="ECO:0000256" key="2">
    <source>
        <dbReference type="ARBA" id="ARBA00022630"/>
    </source>
</evidence>
<keyword evidence="2 6" id="KW-0285">Flavoprotein</keyword>
<keyword evidence="4 6" id="KW-0560">Oxidoreductase</keyword>
<dbReference type="EC" id="1.4.3.5" evidence="6"/>
<name>A0ABR6ZSG8_9BURK</name>
<dbReference type="Pfam" id="PF10590">
    <property type="entry name" value="PNP_phzG_C"/>
    <property type="match status" value="1"/>
</dbReference>
<dbReference type="PROSITE" id="PS01064">
    <property type="entry name" value="PYRIDOX_OXIDASE"/>
    <property type="match status" value="1"/>
</dbReference>
<evidence type="ECO:0000256" key="5">
    <source>
        <dbReference type="ARBA" id="ARBA00023096"/>
    </source>
</evidence>
<comment type="pathway">
    <text evidence="6">Cofactor metabolism; pyridoxal 5'-phosphate salvage; pyridoxal 5'-phosphate from pyridoxine 5'-phosphate: step 1/1.</text>
</comment>
<dbReference type="InterPro" id="IPR000659">
    <property type="entry name" value="Pyridox_Oxase"/>
</dbReference>
<dbReference type="Pfam" id="PF01243">
    <property type="entry name" value="PNPOx_N"/>
    <property type="match status" value="1"/>
</dbReference>
<feature type="domain" description="Pyridoxamine 5'-phosphate oxidase N-terminal" evidence="7">
    <location>
        <begin position="33"/>
        <end position="156"/>
    </location>
</feature>
<keyword evidence="3 6" id="KW-0288">FMN</keyword>
<evidence type="ECO:0000256" key="1">
    <source>
        <dbReference type="ARBA" id="ARBA00007301"/>
    </source>
</evidence>
<dbReference type="InterPro" id="IPR011576">
    <property type="entry name" value="Pyridox_Oxase_N"/>
</dbReference>
<sequence length="214" mass="24333">MSIADIRTDYRQASLSESDVSADPFTQFANWFDQALKADVAEPNAMTLSTVNAEGRPSSRIVLIKEFDQRGFSWFTNYESAKGQDMAHNPHVALLFFWTALERQVRIEGRIEKLTDAENDAYFFSRPLGSQQGAHASQQSQPIASRDVLEQQLAAVVSQFGDTPPRPAHWGGYRLVPDRIEFWQGRSSRLHDRIVYTRNTGDIDDNWSIVRLQP</sequence>
<dbReference type="InterPro" id="IPR019576">
    <property type="entry name" value="Pyridoxamine_oxidase_dimer_C"/>
</dbReference>
<comment type="catalytic activity">
    <reaction evidence="6">
        <text>pyridoxine 5'-phosphate + O2 = pyridoxal 5'-phosphate + H2O2</text>
        <dbReference type="Rhea" id="RHEA:15149"/>
        <dbReference type="ChEBI" id="CHEBI:15379"/>
        <dbReference type="ChEBI" id="CHEBI:16240"/>
        <dbReference type="ChEBI" id="CHEBI:58589"/>
        <dbReference type="ChEBI" id="CHEBI:597326"/>
        <dbReference type="EC" id="1.4.3.5"/>
    </reaction>
</comment>
<proteinExistence type="inferred from homology"/>
<evidence type="ECO:0000313" key="10">
    <source>
        <dbReference type="Proteomes" id="UP000650424"/>
    </source>
</evidence>
<comment type="subunit">
    <text evidence="6">Homodimer.</text>
</comment>
<protein>
    <recommendedName>
        <fullName evidence="6">Pyridoxine/pyridoxamine 5'-phosphate oxidase</fullName>
        <ecNumber evidence="6">1.4.3.5</ecNumber>
    </recommendedName>
    <alternativeName>
        <fullName evidence="6">PNP/PMP oxidase</fullName>
        <shortName evidence="6">PNPOx</shortName>
    </alternativeName>
    <alternativeName>
        <fullName evidence="6">Pyridoxal 5'-phosphate synthase</fullName>
    </alternativeName>
</protein>
<feature type="binding site" evidence="6">
    <location>
        <begin position="60"/>
        <end position="65"/>
    </location>
    <ligand>
        <name>FMN</name>
        <dbReference type="ChEBI" id="CHEBI:58210"/>
    </ligand>
</feature>
<feature type="binding site" evidence="6">
    <location>
        <position position="82"/>
    </location>
    <ligand>
        <name>FMN</name>
        <dbReference type="ChEBI" id="CHEBI:58210"/>
    </ligand>
</feature>
<feature type="binding site" evidence="6">
    <location>
        <position position="122"/>
    </location>
    <ligand>
        <name>substrate</name>
    </ligand>
</feature>
<dbReference type="PANTHER" id="PTHR10851:SF0">
    <property type="entry name" value="PYRIDOXINE-5'-PHOSPHATE OXIDASE"/>
    <property type="match status" value="1"/>
</dbReference>
<evidence type="ECO:0000256" key="6">
    <source>
        <dbReference type="HAMAP-Rule" id="MF_01629"/>
    </source>
</evidence>
<organism evidence="9 10">
    <name type="scientific">Undibacterium hunanense</name>
    <dbReference type="NCBI Taxonomy" id="2762292"/>
    <lineage>
        <taxon>Bacteria</taxon>
        <taxon>Pseudomonadati</taxon>
        <taxon>Pseudomonadota</taxon>
        <taxon>Betaproteobacteria</taxon>
        <taxon>Burkholderiales</taxon>
        <taxon>Oxalobacteraceae</taxon>
        <taxon>Undibacterium</taxon>
    </lineage>
</organism>
<comment type="pathway">
    <text evidence="6">Cofactor metabolism; pyridoxal 5'-phosphate salvage; pyridoxal 5'-phosphate from pyridoxamine 5'-phosphate: step 1/1.</text>
</comment>
<comment type="similarity">
    <text evidence="1 6">Belongs to the pyridoxamine 5'-phosphate oxidase family.</text>
</comment>
<feature type="domain" description="Pyridoxine 5'-phosphate oxidase dimerisation C-terminal" evidence="8">
    <location>
        <begin position="170"/>
        <end position="214"/>
    </location>
</feature>
<comment type="catalytic activity">
    <reaction evidence="6">
        <text>pyridoxamine 5'-phosphate + O2 + H2O = pyridoxal 5'-phosphate + H2O2 + NH4(+)</text>
        <dbReference type="Rhea" id="RHEA:15817"/>
        <dbReference type="ChEBI" id="CHEBI:15377"/>
        <dbReference type="ChEBI" id="CHEBI:15379"/>
        <dbReference type="ChEBI" id="CHEBI:16240"/>
        <dbReference type="ChEBI" id="CHEBI:28938"/>
        <dbReference type="ChEBI" id="CHEBI:58451"/>
        <dbReference type="ChEBI" id="CHEBI:597326"/>
        <dbReference type="EC" id="1.4.3.5"/>
    </reaction>
</comment>
<gene>
    <name evidence="6 9" type="primary">pdxH</name>
    <name evidence="9" type="ORF">H8L32_15075</name>
</gene>
<evidence type="ECO:0000259" key="8">
    <source>
        <dbReference type="Pfam" id="PF10590"/>
    </source>
</evidence>
<keyword evidence="5 6" id="KW-0664">Pyridoxine biosynthesis</keyword>
<dbReference type="NCBIfam" id="TIGR00558">
    <property type="entry name" value="pdxH"/>
    <property type="match status" value="1"/>
</dbReference>
<evidence type="ECO:0000256" key="3">
    <source>
        <dbReference type="ARBA" id="ARBA00022643"/>
    </source>
</evidence>
<feature type="binding site" evidence="6">
    <location>
        <begin position="189"/>
        <end position="191"/>
    </location>
    <ligand>
        <name>substrate</name>
    </ligand>
</feature>
<dbReference type="PIRSF" id="PIRSF000190">
    <property type="entry name" value="Pyd_amn-ph_oxd"/>
    <property type="match status" value="1"/>
</dbReference>
<dbReference type="Gene3D" id="2.30.110.10">
    <property type="entry name" value="Electron Transport, Fmn-binding Protein, Chain A"/>
    <property type="match status" value="1"/>
</dbReference>
<comment type="caution">
    <text evidence="6">Lacks conserved residue(s) required for the propagation of feature annotation.</text>
</comment>
<comment type="cofactor">
    <cofactor evidence="6">
        <name>FMN</name>
        <dbReference type="ChEBI" id="CHEBI:58210"/>
    </cofactor>
    <text evidence="6">Binds 1 FMN per subunit.</text>
</comment>
<comment type="function">
    <text evidence="6">Catalyzes the oxidation of either pyridoxine 5'-phosphate (PNP) or pyridoxamine 5'-phosphate (PMP) into pyridoxal 5'-phosphate (PLP).</text>
</comment>
<feature type="binding site" evidence="6">
    <location>
        <position position="65"/>
    </location>
    <ligand>
        <name>substrate</name>
    </ligand>
</feature>
<feature type="binding site" evidence="6">
    <location>
        <position position="130"/>
    </location>
    <ligand>
        <name>substrate</name>
    </ligand>
</feature>
<evidence type="ECO:0000259" key="7">
    <source>
        <dbReference type="Pfam" id="PF01243"/>
    </source>
</evidence>
<dbReference type="PANTHER" id="PTHR10851">
    <property type="entry name" value="PYRIDOXINE-5-PHOSPHATE OXIDASE"/>
    <property type="match status" value="1"/>
</dbReference>
<dbReference type="InterPro" id="IPR019740">
    <property type="entry name" value="Pyridox_Oxase_CS"/>
</dbReference>
<dbReference type="GO" id="GO:0004733">
    <property type="term" value="F:pyridoxamine phosphate oxidase activity"/>
    <property type="evidence" value="ECO:0007669"/>
    <property type="project" value="UniProtKB-EC"/>
</dbReference>
<accession>A0ABR6ZSG8</accession>
<reference evidence="9 10" key="1">
    <citation type="submission" date="2020-08" db="EMBL/GenBank/DDBJ databases">
        <title>Novel species isolated from subtropical streams in China.</title>
        <authorList>
            <person name="Lu H."/>
        </authorList>
    </citation>
    <scope>NUCLEOTIDE SEQUENCE [LARGE SCALE GENOMIC DNA]</scope>
    <source>
        <strain evidence="9 10">CY18W</strain>
    </source>
</reference>
<evidence type="ECO:0000313" key="9">
    <source>
        <dbReference type="EMBL" id="MBC3918815.1"/>
    </source>
</evidence>
<dbReference type="InterPro" id="IPR012349">
    <property type="entry name" value="Split_barrel_FMN-bd"/>
</dbReference>
<dbReference type="EMBL" id="JACOGF010000007">
    <property type="protein sequence ID" value="MBC3918815.1"/>
    <property type="molecule type" value="Genomic_DNA"/>
</dbReference>